<protein>
    <submittedName>
        <fullName evidence="2">Uncharacterized protein</fullName>
    </submittedName>
</protein>
<dbReference type="SUPFAM" id="SSF50494">
    <property type="entry name" value="Trypsin-like serine proteases"/>
    <property type="match status" value="1"/>
</dbReference>
<evidence type="ECO:0000256" key="1">
    <source>
        <dbReference type="SAM" id="Phobius"/>
    </source>
</evidence>
<keyword evidence="3" id="KW-1185">Reference proteome</keyword>
<dbReference type="InterPro" id="IPR009003">
    <property type="entry name" value="Peptidase_S1_PA"/>
</dbReference>
<gene>
    <name evidence="2" type="ORF">RHGRI_032088</name>
</gene>
<dbReference type="Proteomes" id="UP000823749">
    <property type="component" value="Chromosome 11"/>
</dbReference>
<name>A0AAV6IDK8_9ERIC</name>
<keyword evidence="1" id="KW-0812">Transmembrane</keyword>
<accession>A0AAV6IDK8</accession>
<organism evidence="2 3">
    <name type="scientific">Rhododendron griersonianum</name>
    <dbReference type="NCBI Taxonomy" id="479676"/>
    <lineage>
        <taxon>Eukaryota</taxon>
        <taxon>Viridiplantae</taxon>
        <taxon>Streptophyta</taxon>
        <taxon>Embryophyta</taxon>
        <taxon>Tracheophyta</taxon>
        <taxon>Spermatophyta</taxon>
        <taxon>Magnoliopsida</taxon>
        <taxon>eudicotyledons</taxon>
        <taxon>Gunneridae</taxon>
        <taxon>Pentapetalae</taxon>
        <taxon>asterids</taxon>
        <taxon>Ericales</taxon>
        <taxon>Ericaceae</taxon>
        <taxon>Ericoideae</taxon>
        <taxon>Rhodoreae</taxon>
        <taxon>Rhododendron</taxon>
    </lineage>
</organism>
<keyword evidence="1" id="KW-0472">Membrane</keyword>
<proteinExistence type="predicted"/>
<dbReference type="AlphaFoldDB" id="A0AAV6IDK8"/>
<feature type="transmembrane region" description="Helical" evidence="1">
    <location>
        <begin position="12"/>
        <end position="32"/>
    </location>
</feature>
<evidence type="ECO:0000313" key="2">
    <source>
        <dbReference type="EMBL" id="KAG5525673.1"/>
    </source>
</evidence>
<reference evidence="2" key="1">
    <citation type="submission" date="2020-08" db="EMBL/GenBank/DDBJ databases">
        <title>Plant Genome Project.</title>
        <authorList>
            <person name="Zhang R.-G."/>
        </authorList>
    </citation>
    <scope>NUCLEOTIDE SEQUENCE</scope>
    <source>
        <strain evidence="2">WSP0</strain>
        <tissue evidence="2">Leaf</tissue>
    </source>
</reference>
<comment type="caution">
    <text evidence="2">The sequence shown here is derived from an EMBL/GenBank/DDBJ whole genome shotgun (WGS) entry which is preliminary data.</text>
</comment>
<evidence type="ECO:0000313" key="3">
    <source>
        <dbReference type="Proteomes" id="UP000823749"/>
    </source>
</evidence>
<sequence>MVELDMSAGPGQFGGALFSINGSVVGVMFITATHNMRTRILYGLFMQSALDRKVYDPIVFEAIHLFFDPFDVLTVFEVLAERQESAREGERAKDEEEIDSA</sequence>
<dbReference type="EMBL" id="JACTNZ010000011">
    <property type="protein sequence ID" value="KAG5525673.1"/>
    <property type="molecule type" value="Genomic_DNA"/>
</dbReference>
<keyword evidence="1" id="KW-1133">Transmembrane helix</keyword>